<evidence type="ECO:0000313" key="3">
    <source>
        <dbReference type="Proteomes" id="UP000654604"/>
    </source>
</evidence>
<dbReference type="CDD" id="cd03190">
    <property type="entry name" value="GST_C_Omega_like"/>
    <property type="match status" value="1"/>
</dbReference>
<dbReference type="Pfam" id="PF13409">
    <property type="entry name" value="GST_N_2"/>
    <property type="match status" value="1"/>
</dbReference>
<dbReference type="InterPro" id="IPR016639">
    <property type="entry name" value="GST_Omega/GSH"/>
</dbReference>
<dbReference type="PANTHER" id="PTHR32419:SF6">
    <property type="entry name" value="GLUTATHIONE S-TRANSFERASE OMEGA-LIKE 1-RELATED"/>
    <property type="match status" value="1"/>
</dbReference>
<dbReference type="InterPro" id="IPR004045">
    <property type="entry name" value="Glutathione_S-Trfase_N"/>
</dbReference>
<dbReference type="RefSeq" id="WP_193800156.1">
    <property type="nucleotide sequence ID" value="NZ_JADEWC010000007.1"/>
</dbReference>
<dbReference type="PIRSF" id="PIRSF015753">
    <property type="entry name" value="GST"/>
    <property type="match status" value="1"/>
</dbReference>
<dbReference type="Pfam" id="PF13410">
    <property type="entry name" value="GST_C_2"/>
    <property type="match status" value="1"/>
</dbReference>
<dbReference type="InterPro" id="IPR010987">
    <property type="entry name" value="Glutathione-S-Trfase_C-like"/>
</dbReference>
<dbReference type="SUPFAM" id="SSF47616">
    <property type="entry name" value="GST C-terminal domain-like"/>
    <property type="match status" value="1"/>
</dbReference>
<name>A0ABR9V4C4_9CHRO</name>
<keyword evidence="3" id="KW-1185">Reference proteome</keyword>
<dbReference type="PANTHER" id="PTHR32419">
    <property type="entry name" value="GLUTATHIONYL-HYDROQUINONE REDUCTASE"/>
    <property type="match status" value="1"/>
</dbReference>
<dbReference type="InterPro" id="IPR036282">
    <property type="entry name" value="Glutathione-S-Trfase_C_sf"/>
</dbReference>
<dbReference type="InterPro" id="IPR036249">
    <property type="entry name" value="Thioredoxin-like_sf"/>
</dbReference>
<dbReference type="PROSITE" id="PS50405">
    <property type="entry name" value="GST_CTER"/>
    <property type="match status" value="1"/>
</dbReference>
<proteinExistence type="predicted"/>
<feature type="domain" description="GST C-terminal" evidence="1">
    <location>
        <begin position="171"/>
        <end position="295"/>
    </location>
</feature>
<dbReference type="InterPro" id="IPR047047">
    <property type="entry name" value="GST_Omega-like_C"/>
</dbReference>
<dbReference type="InterPro" id="IPR040079">
    <property type="entry name" value="Glutathione_S-Trfase"/>
</dbReference>
<evidence type="ECO:0000259" key="1">
    <source>
        <dbReference type="PROSITE" id="PS50405"/>
    </source>
</evidence>
<dbReference type="Gene3D" id="3.40.30.10">
    <property type="entry name" value="Glutaredoxin"/>
    <property type="match status" value="1"/>
</dbReference>
<evidence type="ECO:0000313" key="2">
    <source>
        <dbReference type="EMBL" id="MBE9221991.1"/>
    </source>
</evidence>
<protein>
    <submittedName>
        <fullName evidence="2">Glutathione S-transferase family protein</fullName>
    </submittedName>
</protein>
<dbReference type="Gene3D" id="1.20.1050.10">
    <property type="match status" value="1"/>
</dbReference>
<dbReference type="EMBL" id="JADEWC010000007">
    <property type="protein sequence ID" value="MBE9221991.1"/>
    <property type="molecule type" value="Genomic_DNA"/>
</dbReference>
<accession>A0ABR9V4C4</accession>
<dbReference type="SFLD" id="SFLDS00019">
    <property type="entry name" value="Glutathione_Transferase_(cytos"/>
    <property type="match status" value="1"/>
</dbReference>
<reference evidence="2 3" key="1">
    <citation type="submission" date="2020-10" db="EMBL/GenBank/DDBJ databases">
        <authorList>
            <person name="Castelo-Branco R."/>
            <person name="Eusebio N."/>
            <person name="Adriana R."/>
            <person name="Vieira A."/>
            <person name="Brugerolle De Fraissinette N."/>
            <person name="Rezende De Castro R."/>
            <person name="Schneider M.P."/>
            <person name="Vasconcelos V."/>
            <person name="Leao P.N."/>
        </authorList>
    </citation>
    <scope>NUCLEOTIDE SEQUENCE [LARGE SCALE GENOMIC DNA]</scope>
    <source>
        <strain evidence="2 3">LEGE 03274</strain>
    </source>
</reference>
<organism evidence="2 3">
    <name type="scientific">Cyanobacterium stanieri LEGE 03274</name>
    <dbReference type="NCBI Taxonomy" id="1828756"/>
    <lineage>
        <taxon>Bacteria</taxon>
        <taxon>Bacillati</taxon>
        <taxon>Cyanobacteriota</taxon>
        <taxon>Cyanophyceae</taxon>
        <taxon>Oscillatoriophycideae</taxon>
        <taxon>Chroococcales</taxon>
        <taxon>Geminocystaceae</taxon>
        <taxon>Cyanobacterium</taxon>
    </lineage>
</organism>
<dbReference type="Proteomes" id="UP000654604">
    <property type="component" value="Unassembled WGS sequence"/>
</dbReference>
<sequence>MGLLIDGVWQNKWYDTDKNQGKFIRQASAFRNWITPDGEPGITGKGGFKPELGRYHLYISLACPWAHRTLIFRKLKGLEEIIPISIVNWYMGEQGWTFAPAPGVIADPIFHAQYLHQIYTHADAQYTGRVTVPILWDKKTNTIVNNESSEIIRIFNNAFDGIGAKKGDYYPPHLRSQIDQLNDRIYHNINNGVYKCGFATTQSAYEEALTPLFETLDWLETILSQKTYLTGNQITEADWRLFTTLIRFDAVYVGHFKCNLRRIADYSHLSRYLNNLYTIEGIAETVDFDHIKKHYYQSHPTINPTGIVPVGPLLEFTKTPNH</sequence>
<dbReference type="SFLD" id="SFLDG01206">
    <property type="entry name" value="Xi.1"/>
    <property type="match status" value="1"/>
</dbReference>
<dbReference type="SFLD" id="SFLDG01148">
    <property type="entry name" value="Xi_(cytGST)"/>
    <property type="match status" value="1"/>
</dbReference>
<gene>
    <name evidence="2" type="ORF">IQ215_04700</name>
</gene>
<dbReference type="SUPFAM" id="SSF52833">
    <property type="entry name" value="Thioredoxin-like"/>
    <property type="match status" value="1"/>
</dbReference>
<comment type="caution">
    <text evidence="2">The sequence shown here is derived from an EMBL/GenBank/DDBJ whole genome shotgun (WGS) entry which is preliminary data.</text>
</comment>